<proteinExistence type="predicted"/>
<accession>A0A448PD09</accession>
<evidence type="ECO:0000313" key="3">
    <source>
        <dbReference type="Proteomes" id="UP000269542"/>
    </source>
</evidence>
<organism evidence="2 3">
    <name type="scientific">Trueperella bialowiezensis</name>
    <dbReference type="NCBI Taxonomy" id="312285"/>
    <lineage>
        <taxon>Bacteria</taxon>
        <taxon>Bacillati</taxon>
        <taxon>Actinomycetota</taxon>
        <taxon>Actinomycetes</taxon>
        <taxon>Actinomycetales</taxon>
        <taxon>Actinomycetaceae</taxon>
        <taxon>Trueperella</taxon>
    </lineage>
</organism>
<reference evidence="2 3" key="1">
    <citation type="submission" date="2018-12" db="EMBL/GenBank/DDBJ databases">
        <authorList>
            <consortium name="Pathogen Informatics"/>
        </authorList>
    </citation>
    <scope>NUCLEOTIDE SEQUENCE [LARGE SCALE GENOMIC DNA]</scope>
    <source>
        <strain evidence="2 3">NCTC13354</strain>
    </source>
</reference>
<gene>
    <name evidence="2" type="ORF">NCTC13354_00498</name>
</gene>
<dbReference type="EMBL" id="LR134476">
    <property type="protein sequence ID" value="VEI12804.1"/>
    <property type="molecule type" value="Genomic_DNA"/>
</dbReference>
<feature type="region of interest" description="Disordered" evidence="1">
    <location>
        <begin position="241"/>
        <end position="294"/>
    </location>
</feature>
<evidence type="ECO:0000313" key="2">
    <source>
        <dbReference type="EMBL" id="VEI12804.1"/>
    </source>
</evidence>
<dbReference type="RefSeq" id="WP_126415980.1">
    <property type="nucleotide sequence ID" value="NZ_LR134476.1"/>
</dbReference>
<dbReference type="Proteomes" id="UP000269542">
    <property type="component" value="Chromosome"/>
</dbReference>
<dbReference type="KEGG" id="tbw:NCTC13354_00498"/>
<protein>
    <submittedName>
        <fullName evidence="2">Uncharacterized protein</fullName>
    </submittedName>
</protein>
<keyword evidence="3" id="KW-1185">Reference proteome</keyword>
<sequence length="309" mass="32723">MISRLLSLLLSAFLTVWWGIGAVQPSHATPTLPPPGEIPAEVNAWFKDKASATVRSYGADAFPEYSVEQVAGFVIGTPTPTVVLGKETGGQVAIDPATRWIAPISDGDTVVGAISVNVTDGIASDEIVRGDARLGSTVARETEARLMWDPELSAWFLLRANTIEPADSAAAKILLGGVPTSDFLLQRQRIISNTDSVKPANEDPVGPKESESRNLPLTLAAVLIATALLIGSLVWLRSENDSDESDAGSTVKSAGRAPGADAGEQHASGQVSEGVTQDRGTKRKFRDSATKVNVYRTKKTKDDSALFDD</sequence>
<dbReference type="AlphaFoldDB" id="A0A448PD09"/>
<name>A0A448PD09_9ACTO</name>
<dbReference type="OrthoDB" id="3268755at2"/>
<evidence type="ECO:0000256" key="1">
    <source>
        <dbReference type="SAM" id="MobiDB-lite"/>
    </source>
</evidence>